<feature type="region of interest" description="Disordered" evidence="1">
    <location>
        <begin position="91"/>
        <end position="111"/>
    </location>
</feature>
<feature type="compositionally biased region" description="Basic and acidic residues" evidence="1">
    <location>
        <begin position="101"/>
        <end position="111"/>
    </location>
</feature>
<dbReference type="Proteomes" id="UP000654075">
    <property type="component" value="Unassembled WGS sequence"/>
</dbReference>
<feature type="region of interest" description="Disordered" evidence="1">
    <location>
        <begin position="1"/>
        <end position="54"/>
    </location>
</feature>
<comment type="caution">
    <text evidence="2">The sequence shown here is derived from an EMBL/GenBank/DDBJ whole genome shotgun (WGS) entry which is preliminary data.</text>
</comment>
<evidence type="ECO:0000313" key="2">
    <source>
        <dbReference type="EMBL" id="CAE8614329.1"/>
    </source>
</evidence>
<evidence type="ECO:0000313" key="3">
    <source>
        <dbReference type="Proteomes" id="UP000654075"/>
    </source>
</evidence>
<organism evidence="2 3">
    <name type="scientific">Polarella glacialis</name>
    <name type="common">Dinoflagellate</name>
    <dbReference type="NCBI Taxonomy" id="89957"/>
    <lineage>
        <taxon>Eukaryota</taxon>
        <taxon>Sar</taxon>
        <taxon>Alveolata</taxon>
        <taxon>Dinophyceae</taxon>
        <taxon>Suessiales</taxon>
        <taxon>Suessiaceae</taxon>
        <taxon>Polarella</taxon>
    </lineage>
</organism>
<dbReference type="AlphaFoldDB" id="A0A813FIP4"/>
<feature type="compositionally biased region" description="Pro residues" evidence="1">
    <location>
        <begin position="1"/>
        <end position="14"/>
    </location>
</feature>
<gene>
    <name evidence="2" type="ORF">PGLA1383_LOCUS32054</name>
</gene>
<feature type="compositionally biased region" description="Basic residues" evidence="1">
    <location>
        <begin position="38"/>
        <end position="47"/>
    </location>
</feature>
<feature type="non-terminal residue" evidence="2">
    <location>
        <position position="1"/>
    </location>
</feature>
<proteinExistence type="predicted"/>
<feature type="non-terminal residue" evidence="2">
    <location>
        <position position="111"/>
    </location>
</feature>
<dbReference type="EMBL" id="CAJNNV010025406">
    <property type="protein sequence ID" value="CAE8614329.1"/>
    <property type="molecule type" value="Genomic_DNA"/>
</dbReference>
<name>A0A813FIP4_POLGL</name>
<protein>
    <submittedName>
        <fullName evidence="2">Uncharacterized protein</fullName>
    </submittedName>
</protein>
<reference evidence="2" key="1">
    <citation type="submission" date="2021-02" db="EMBL/GenBank/DDBJ databases">
        <authorList>
            <person name="Dougan E. K."/>
            <person name="Rhodes N."/>
            <person name="Thang M."/>
            <person name="Chan C."/>
        </authorList>
    </citation>
    <scope>NUCLEOTIDE SEQUENCE</scope>
</reference>
<accession>A0A813FIP4</accession>
<keyword evidence="3" id="KW-1185">Reference proteome</keyword>
<evidence type="ECO:0000256" key="1">
    <source>
        <dbReference type="SAM" id="MobiDB-lite"/>
    </source>
</evidence>
<sequence length="111" mass="12193">PPCTPRTPTPPPLLSPNTKTLKQKAQARGIVKSVDARRPRRRWRRRSPWGQDEGYQERGLVEEVAAAARDAALAQELEPVLADVRAWLRGEESLSASSDASARELEEGPGA</sequence>